<feature type="coiled-coil region" evidence="1">
    <location>
        <begin position="83"/>
        <end position="172"/>
    </location>
</feature>
<dbReference type="RefSeq" id="WP_161998698.1">
    <property type="nucleotide sequence ID" value="NZ_CAUGVL010000055.1"/>
</dbReference>
<dbReference type="NCBIfam" id="NF038025">
    <property type="entry name" value="dapto_LiaX"/>
    <property type="match status" value="1"/>
</dbReference>
<dbReference type="Pfam" id="PF13349">
    <property type="entry name" value="DUF4097"/>
    <property type="match status" value="1"/>
</dbReference>
<protein>
    <submittedName>
        <fullName evidence="4">Daptomycin-sensing surface protein LiaX</fullName>
    </submittedName>
</protein>
<organism evidence="4 5">
    <name type="scientific">Enterococcus asini</name>
    <dbReference type="NCBI Taxonomy" id="57732"/>
    <lineage>
        <taxon>Bacteria</taxon>
        <taxon>Bacillati</taxon>
        <taxon>Bacillota</taxon>
        <taxon>Bacilli</taxon>
        <taxon>Lactobacillales</taxon>
        <taxon>Enterococcaceae</taxon>
        <taxon>Enterococcus</taxon>
    </lineage>
</organism>
<feature type="domain" description="DUF4097" evidence="2">
    <location>
        <begin position="319"/>
        <end position="510"/>
    </location>
</feature>
<comment type="caution">
    <text evidence="4">The sequence shown here is derived from an EMBL/GenBank/DDBJ whole genome shotgun (WGS) entry which is preliminary data.</text>
</comment>
<gene>
    <name evidence="4" type="primary">liaX</name>
    <name evidence="4" type="ORF">P7H43_02090</name>
</gene>
<dbReference type="Proteomes" id="UP001256711">
    <property type="component" value="Unassembled WGS sequence"/>
</dbReference>
<accession>A0AAW8TW79</accession>
<dbReference type="InterPro" id="IPR053959">
    <property type="entry name" value="YvlB/LiaX_N"/>
</dbReference>
<dbReference type="EMBL" id="JARQBJ010000001">
    <property type="protein sequence ID" value="MDT2809284.1"/>
    <property type="molecule type" value="Genomic_DNA"/>
</dbReference>
<evidence type="ECO:0000256" key="1">
    <source>
        <dbReference type="SAM" id="Coils"/>
    </source>
</evidence>
<proteinExistence type="predicted"/>
<evidence type="ECO:0000259" key="2">
    <source>
        <dbReference type="Pfam" id="PF13349"/>
    </source>
</evidence>
<evidence type="ECO:0000259" key="3">
    <source>
        <dbReference type="Pfam" id="PF22746"/>
    </source>
</evidence>
<dbReference type="Pfam" id="PF22746">
    <property type="entry name" value="SHOCT-like_DUF2089-C"/>
    <property type="match status" value="1"/>
</dbReference>
<dbReference type="AlphaFoldDB" id="A0AAW8TW79"/>
<dbReference type="InterPro" id="IPR025164">
    <property type="entry name" value="Toastrack_DUF4097"/>
</dbReference>
<evidence type="ECO:0000313" key="5">
    <source>
        <dbReference type="Proteomes" id="UP001256711"/>
    </source>
</evidence>
<name>A0AAW8TW79_9ENTE</name>
<feature type="domain" description="YvlB/LiaX N-terminal" evidence="3">
    <location>
        <begin position="2"/>
        <end position="32"/>
    </location>
</feature>
<evidence type="ECO:0000313" key="4">
    <source>
        <dbReference type="EMBL" id="MDT2809284.1"/>
    </source>
</evidence>
<sequence>MNERERVLDLVKKGVLSTEEALDLLEGLAKEKGEKHIQKANEEVIAEKKDAVDRLLEDPEDKDFAQDIQDQEAEDKKTLDSLLDDLATEANRTSVELDEVNVELAGVASQLAEAQSKLMELNTKEELDILSDEELAERKELEAELKALELSQEDLEAEKETLESHLKGVKKDQWSQMKDDFRSKFNDEWKDQASDALNQAGEKMAEAGSQIGKLLKQTFSTVSQTLNDNVEWKDINMRVPGVANTKFDHTFEFDASEATILDVKVANGNVEFDVWEEDHVKVDAKITLYGKMDGATPLDAFNARSRMEVDDDHILFHVPNKRVRADLTFYLPAQVYDHVALKLLNGNVVVKKLEAKDVYTQSTNGNMDFKEIDATMLEINGVNGNITVASGDVRDTIIENVNGNITVKTTPQTIGASLVNGDIRLTFAGTNLKKVDASSVNGTVKAAFAPTLGLEGTAKTSLGKINSRMSDYEVIREKKAKMNQLLQFRRVAEDSWAQIELATTTGNILIKDTDQ</sequence>
<dbReference type="InterPro" id="IPR058219">
    <property type="entry name" value="LiaX"/>
</dbReference>
<keyword evidence="1" id="KW-0175">Coiled coil</keyword>
<reference evidence="4" key="1">
    <citation type="submission" date="2023-03" db="EMBL/GenBank/DDBJ databases">
        <authorList>
            <person name="Shen W."/>
            <person name="Cai J."/>
        </authorList>
    </citation>
    <scope>NUCLEOTIDE SEQUENCE</scope>
    <source>
        <strain evidence="4">B226-2</strain>
    </source>
</reference>